<dbReference type="AlphaFoldDB" id="A0A1F7JBU6"/>
<name>A0A1F7JBU6_9BACT</name>
<dbReference type="PANTHER" id="PTHR33295:SF8">
    <property type="entry name" value="AAA+ ATPASE DOMAIN-CONTAINING PROTEIN"/>
    <property type="match status" value="1"/>
</dbReference>
<dbReference type="Pfam" id="PF13173">
    <property type="entry name" value="AAA_14"/>
    <property type="match status" value="1"/>
</dbReference>
<evidence type="ECO:0008006" key="5">
    <source>
        <dbReference type="Google" id="ProtNLM"/>
    </source>
</evidence>
<evidence type="ECO:0000259" key="1">
    <source>
        <dbReference type="Pfam" id="PF13173"/>
    </source>
</evidence>
<reference evidence="3 4" key="1">
    <citation type="journal article" date="2016" name="Nat. Commun.">
        <title>Thousands of microbial genomes shed light on interconnected biogeochemical processes in an aquifer system.</title>
        <authorList>
            <person name="Anantharaman K."/>
            <person name="Brown C.T."/>
            <person name="Hug L.A."/>
            <person name="Sharon I."/>
            <person name="Castelle C.J."/>
            <person name="Probst A.J."/>
            <person name="Thomas B.C."/>
            <person name="Singh A."/>
            <person name="Wilkins M.J."/>
            <person name="Karaoz U."/>
            <person name="Brodie E.L."/>
            <person name="Williams K.H."/>
            <person name="Hubbard S.S."/>
            <person name="Banfield J.F."/>
        </authorList>
    </citation>
    <scope>NUCLEOTIDE SEQUENCE [LARGE SCALE GENOMIC DNA]</scope>
</reference>
<evidence type="ECO:0000259" key="2">
    <source>
        <dbReference type="Pfam" id="PF13635"/>
    </source>
</evidence>
<dbReference type="InterPro" id="IPR027417">
    <property type="entry name" value="P-loop_NTPase"/>
</dbReference>
<evidence type="ECO:0000313" key="4">
    <source>
        <dbReference type="Proteomes" id="UP000177418"/>
    </source>
</evidence>
<accession>A0A1F7JBU6</accession>
<feature type="domain" description="DUF4143" evidence="2">
    <location>
        <begin position="228"/>
        <end position="367"/>
    </location>
</feature>
<feature type="domain" description="AAA" evidence="1">
    <location>
        <begin position="40"/>
        <end position="171"/>
    </location>
</feature>
<dbReference type="InterPro" id="IPR041682">
    <property type="entry name" value="AAA_14"/>
</dbReference>
<dbReference type="InterPro" id="IPR025420">
    <property type="entry name" value="DUF4143"/>
</dbReference>
<dbReference type="Gene3D" id="3.40.50.300">
    <property type="entry name" value="P-loop containing nucleotide triphosphate hydrolases"/>
    <property type="match status" value="1"/>
</dbReference>
<comment type="caution">
    <text evidence="3">The sequence shown here is derived from an EMBL/GenBank/DDBJ whole genome shotgun (WGS) entry which is preliminary data.</text>
</comment>
<dbReference type="Proteomes" id="UP000177418">
    <property type="component" value="Unassembled WGS sequence"/>
</dbReference>
<protein>
    <recommendedName>
        <fullName evidence="5">AAA+ ATPase domain-containing protein</fullName>
    </recommendedName>
</protein>
<sequence length="422" mass="50088">MKSLELDLLKYNRHWQKDFFYPYPKKRTAFAEILPYFKKKQIIEITGLRRVGKSTLIFQLINQLKKNNIDPYHLLYFTFDEAQPTIDILLRDYSLSTGLDYKKEKITLFLDEIQKLADFQNQIKVYYDLYPNIKFIISGSTSLFIRKKTQESLAGRIFSFIISPLSFIEYLLFIDKQELLLKPNLYRHELDHELKVFLYSQFIESIELKNMKDKKEYFISIVKKIIYEDLPSIFTFDNPHLLFKIVQQIAQKPGGLINNIGLSRELGISNKTVSLYLSFLEDSFLIKKYYNFSKNLISSEKRLKKYYLASPSFSSALVDFSDVGCLFENYLASNLVSSYFYRDVYGHEVDFVIIDKKNKFFPVEVKYKTEIKKEDINNLLLFMKKFSLNQGYVIYRGVKRQNINQNGKKITIIPFFETNFIY</sequence>
<gene>
    <name evidence="3" type="ORF">A3H78_00025</name>
</gene>
<dbReference type="PANTHER" id="PTHR33295">
    <property type="entry name" value="ATPASE"/>
    <property type="match status" value="1"/>
</dbReference>
<dbReference type="Pfam" id="PF13635">
    <property type="entry name" value="DUF4143"/>
    <property type="match status" value="1"/>
</dbReference>
<dbReference type="EMBL" id="MGAV01000025">
    <property type="protein sequence ID" value="OGK53060.1"/>
    <property type="molecule type" value="Genomic_DNA"/>
</dbReference>
<dbReference type="SUPFAM" id="SSF52540">
    <property type="entry name" value="P-loop containing nucleoside triphosphate hydrolases"/>
    <property type="match status" value="1"/>
</dbReference>
<evidence type="ECO:0000313" key="3">
    <source>
        <dbReference type="EMBL" id="OGK53060.1"/>
    </source>
</evidence>
<proteinExistence type="predicted"/>
<organism evidence="3 4">
    <name type="scientific">Candidatus Roizmanbacteria bacterium RIFCSPLOWO2_02_FULL_36_11</name>
    <dbReference type="NCBI Taxonomy" id="1802071"/>
    <lineage>
        <taxon>Bacteria</taxon>
        <taxon>Candidatus Roizmaniibacteriota</taxon>
    </lineage>
</organism>